<reference evidence="3 4" key="1">
    <citation type="submission" date="2014-04" db="EMBL/GenBank/DDBJ databases">
        <authorList>
            <consortium name="DOE Joint Genome Institute"/>
            <person name="Kuo A."/>
            <person name="Girlanda M."/>
            <person name="Perotto S."/>
            <person name="Kohler A."/>
            <person name="Nagy L.G."/>
            <person name="Floudas D."/>
            <person name="Copeland A."/>
            <person name="Barry K.W."/>
            <person name="Cichocki N."/>
            <person name="Veneault-Fourrey C."/>
            <person name="LaButti K."/>
            <person name="Lindquist E.A."/>
            <person name="Lipzen A."/>
            <person name="Lundell T."/>
            <person name="Morin E."/>
            <person name="Murat C."/>
            <person name="Sun H."/>
            <person name="Tunlid A."/>
            <person name="Henrissat B."/>
            <person name="Grigoriev I.V."/>
            <person name="Hibbett D.S."/>
            <person name="Martin F."/>
            <person name="Nordberg H.P."/>
            <person name="Cantor M.N."/>
            <person name="Hua S.X."/>
        </authorList>
    </citation>
    <scope>NUCLEOTIDE SEQUENCE [LARGE SCALE GENOMIC DNA]</scope>
    <source>
        <strain evidence="3 4">MUT 4182</strain>
    </source>
</reference>
<gene>
    <name evidence="3" type="ORF">M407DRAFT_30955</name>
</gene>
<dbReference type="SUPFAM" id="SSF56112">
    <property type="entry name" value="Protein kinase-like (PK-like)"/>
    <property type="match status" value="1"/>
</dbReference>
<dbReference type="Pfam" id="PF00069">
    <property type="entry name" value="Pkinase"/>
    <property type="match status" value="1"/>
</dbReference>
<accession>A0A0C3Q6J0</accession>
<evidence type="ECO:0000259" key="2">
    <source>
        <dbReference type="PROSITE" id="PS50011"/>
    </source>
</evidence>
<dbReference type="SMART" id="SM00220">
    <property type="entry name" value="S_TKc"/>
    <property type="match status" value="1"/>
</dbReference>
<dbReference type="SMART" id="SM00028">
    <property type="entry name" value="TPR"/>
    <property type="match status" value="6"/>
</dbReference>
<dbReference type="GO" id="GO:0004672">
    <property type="term" value="F:protein kinase activity"/>
    <property type="evidence" value="ECO:0007669"/>
    <property type="project" value="InterPro"/>
</dbReference>
<evidence type="ECO:0000256" key="1">
    <source>
        <dbReference type="SAM" id="MobiDB-lite"/>
    </source>
</evidence>
<dbReference type="InterPro" id="IPR011009">
    <property type="entry name" value="Kinase-like_dom_sf"/>
</dbReference>
<dbReference type="SUPFAM" id="SSF48452">
    <property type="entry name" value="TPR-like"/>
    <property type="match status" value="2"/>
</dbReference>
<dbReference type="InterPro" id="IPR050167">
    <property type="entry name" value="Ser_Thr_protein_kinase"/>
</dbReference>
<dbReference type="Pfam" id="PF13374">
    <property type="entry name" value="TPR_10"/>
    <property type="match status" value="1"/>
</dbReference>
<keyword evidence="4" id="KW-1185">Reference proteome</keyword>
<dbReference type="GO" id="GO:0005524">
    <property type="term" value="F:ATP binding"/>
    <property type="evidence" value="ECO:0007669"/>
    <property type="project" value="InterPro"/>
</dbReference>
<dbReference type="GO" id="GO:0007165">
    <property type="term" value="P:signal transduction"/>
    <property type="evidence" value="ECO:0007669"/>
    <property type="project" value="TreeGrafter"/>
</dbReference>
<dbReference type="EMBL" id="KN823223">
    <property type="protein sequence ID" value="KIO19416.1"/>
    <property type="molecule type" value="Genomic_DNA"/>
</dbReference>
<dbReference type="Gene3D" id="1.25.40.10">
    <property type="entry name" value="Tetratricopeptide repeat domain"/>
    <property type="match status" value="3"/>
</dbReference>
<feature type="region of interest" description="Disordered" evidence="1">
    <location>
        <begin position="727"/>
        <end position="751"/>
    </location>
</feature>
<dbReference type="InterPro" id="IPR008271">
    <property type="entry name" value="Ser/Thr_kinase_AS"/>
</dbReference>
<evidence type="ECO:0000313" key="3">
    <source>
        <dbReference type="EMBL" id="KIO19416.1"/>
    </source>
</evidence>
<dbReference type="Pfam" id="PF13424">
    <property type="entry name" value="TPR_12"/>
    <property type="match status" value="3"/>
</dbReference>
<dbReference type="HOGENOM" id="CLU_000288_7_37_1"/>
<dbReference type="OrthoDB" id="3245438at2759"/>
<sequence>MDTGKSKRIKLSARGLEILEALSGKRISITDIEFSETTSKDGGTFADVAAATLIITSSNTQRGRRIAVKKLRLINEETFFSGFVNELRLLEQLSHPNIVEIIGFVEDMDNHIAWLVFPWEDNGNLRQFLRSGTWELPERVSLIYDVAVGLEYLHARQPPICHGDLKSLNILVNSSNHAVITDFGSARIVERETASAPHQAGSAGHTASKRNESAEFKIAVSNTTLTLTGPACSVRWAPPEYFNGNSLDLPSDIWALGWISWEAITDSYPFEELDSEVHVPMQVIEGQLPMIYDHHQLSQIHQLCCIMQKCWKPNPRERLSATECRRTIRWVPRAIPSVKSGNQSTTRSARLLMQIGNMHRLQSRREEASRMFEQGLAVAQYTGDQGTLVDLLILMADTHRIGTKLGGAEASFIEALAISTSIGDRRRRANVLRGLGDVRREQSRYTEAETSYVEALAIYKSIGNVLGQAHALRCLGDALQEQSKYVGAAASYAGALAIYMSIGDTLGRANVLNGLGHVWRQQSYYTGAEASFAGALAIYTIIGNGLGRAGALIGLGEVRRLQSKYTKAEASFAEALAIYKIIGNGLGRASALAGLGDVRRLQSKYTEAEASFDEALVIYNNIRNDLGRANVLGGLGDVQRQQSKYIEAEVFYAQALAIYKSIGNDFGQVNSSLRLAEIRLRQAQYAEAKALVGDATSRSGLLNYAWGMDTSDELLVNILEAERSAINPLTSAPPPPIHAEDSTPPASLPITDKSYAVLP</sequence>
<proteinExistence type="predicted"/>
<dbReference type="GO" id="GO:0005737">
    <property type="term" value="C:cytoplasm"/>
    <property type="evidence" value="ECO:0007669"/>
    <property type="project" value="TreeGrafter"/>
</dbReference>
<organism evidence="3 4">
    <name type="scientific">Tulasnella calospora MUT 4182</name>
    <dbReference type="NCBI Taxonomy" id="1051891"/>
    <lineage>
        <taxon>Eukaryota</taxon>
        <taxon>Fungi</taxon>
        <taxon>Dikarya</taxon>
        <taxon>Basidiomycota</taxon>
        <taxon>Agaricomycotina</taxon>
        <taxon>Agaricomycetes</taxon>
        <taxon>Cantharellales</taxon>
        <taxon>Tulasnellaceae</taxon>
        <taxon>Tulasnella</taxon>
    </lineage>
</organism>
<dbReference type="PANTHER" id="PTHR23257:SF963">
    <property type="entry name" value="AT08303P"/>
    <property type="match status" value="1"/>
</dbReference>
<reference evidence="4" key="2">
    <citation type="submission" date="2015-01" db="EMBL/GenBank/DDBJ databases">
        <title>Evolutionary Origins and Diversification of the Mycorrhizal Mutualists.</title>
        <authorList>
            <consortium name="DOE Joint Genome Institute"/>
            <consortium name="Mycorrhizal Genomics Consortium"/>
            <person name="Kohler A."/>
            <person name="Kuo A."/>
            <person name="Nagy L.G."/>
            <person name="Floudas D."/>
            <person name="Copeland A."/>
            <person name="Barry K.W."/>
            <person name="Cichocki N."/>
            <person name="Veneault-Fourrey C."/>
            <person name="LaButti K."/>
            <person name="Lindquist E.A."/>
            <person name="Lipzen A."/>
            <person name="Lundell T."/>
            <person name="Morin E."/>
            <person name="Murat C."/>
            <person name="Riley R."/>
            <person name="Ohm R."/>
            <person name="Sun H."/>
            <person name="Tunlid A."/>
            <person name="Henrissat B."/>
            <person name="Grigoriev I.V."/>
            <person name="Hibbett D.S."/>
            <person name="Martin F."/>
        </authorList>
    </citation>
    <scope>NUCLEOTIDE SEQUENCE [LARGE SCALE GENOMIC DNA]</scope>
    <source>
        <strain evidence="4">MUT 4182</strain>
    </source>
</reference>
<dbReference type="PROSITE" id="PS50011">
    <property type="entry name" value="PROTEIN_KINASE_DOM"/>
    <property type="match status" value="1"/>
</dbReference>
<dbReference type="STRING" id="1051891.A0A0C3Q6J0"/>
<dbReference type="Gene3D" id="1.10.510.10">
    <property type="entry name" value="Transferase(Phosphotransferase) domain 1"/>
    <property type="match status" value="1"/>
</dbReference>
<dbReference type="InterPro" id="IPR011990">
    <property type="entry name" value="TPR-like_helical_dom_sf"/>
</dbReference>
<dbReference type="InterPro" id="IPR019734">
    <property type="entry name" value="TPR_rpt"/>
</dbReference>
<dbReference type="PROSITE" id="PS00108">
    <property type="entry name" value="PROTEIN_KINASE_ST"/>
    <property type="match status" value="1"/>
</dbReference>
<protein>
    <recommendedName>
        <fullName evidence="2">Protein kinase domain-containing protein</fullName>
    </recommendedName>
</protein>
<dbReference type="PANTHER" id="PTHR23257">
    <property type="entry name" value="SERINE-THREONINE PROTEIN KINASE"/>
    <property type="match status" value="1"/>
</dbReference>
<dbReference type="AlphaFoldDB" id="A0A0C3Q6J0"/>
<name>A0A0C3Q6J0_9AGAM</name>
<feature type="domain" description="Protein kinase" evidence="2">
    <location>
        <begin position="34"/>
        <end position="331"/>
    </location>
</feature>
<evidence type="ECO:0000313" key="4">
    <source>
        <dbReference type="Proteomes" id="UP000054248"/>
    </source>
</evidence>
<dbReference type="InterPro" id="IPR000719">
    <property type="entry name" value="Prot_kinase_dom"/>
</dbReference>
<dbReference type="Proteomes" id="UP000054248">
    <property type="component" value="Unassembled WGS sequence"/>
</dbReference>